<feature type="domain" description="3-dehydroquinate synthase N-terminal" evidence="4">
    <location>
        <begin position="414"/>
        <end position="522"/>
    </location>
</feature>
<reference evidence="6 7" key="1">
    <citation type="submission" date="2021-01" db="EMBL/GenBank/DDBJ databases">
        <title>Whole genome shotgun sequence of Plantactinospora mayteni NBRC 109088.</title>
        <authorList>
            <person name="Komaki H."/>
            <person name="Tamura T."/>
        </authorList>
    </citation>
    <scope>NUCLEOTIDE SEQUENCE [LARGE SCALE GENOMIC DNA]</scope>
    <source>
        <strain evidence="6 7">NBRC 109088</strain>
    </source>
</reference>
<evidence type="ECO:0000256" key="1">
    <source>
        <dbReference type="ARBA" id="ARBA00001911"/>
    </source>
</evidence>
<proteinExistence type="predicted"/>
<evidence type="ECO:0000259" key="5">
    <source>
        <dbReference type="Pfam" id="PF24621"/>
    </source>
</evidence>
<feature type="compositionally biased region" description="Pro residues" evidence="3">
    <location>
        <begin position="713"/>
        <end position="733"/>
    </location>
</feature>
<dbReference type="RefSeq" id="WP_203860772.1">
    <property type="nucleotide sequence ID" value="NZ_BAAAZQ010000012.1"/>
</dbReference>
<accession>A0ABQ4EXL8</accession>
<feature type="domain" description="3-dehydroquinate synthase C-terminal" evidence="5">
    <location>
        <begin position="524"/>
        <end position="661"/>
    </location>
</feature>
<dbReference type="SUPFAM" id="SSF56796">
    <property type="entry name" value="Dehydroquinate synthase-like"/>
    <property type="match status" value="1"/>
</dbReference>
<evidence type="ECO:0000259" key="4">
    <source>
        <dbReference type="Pfam" id="PF01761"/>
    </source>
</evidence>
<dbReference type="InterPro" id="IPR050071">
    <property type="entry name" value="Dehydroquinate_synthase"/>
</dbReference>
<sequence>MSSTSGAAALARPRDLPSPAVSPPGHKDTLRAELIDTFELRMRRDLWRPGDATLLRALGGARRVLAVGDRPERRRRLDTYLGYWRERGALDQHRTVDAGDLAAPDGPDPVRAVVRAAVATGLGRRDAFVSLAGPPATATTALAAAMYRRYAHAVRVHDDLPSLLASLHWSARVLAGEPALAAEARDPVLLVDVDTLLADPTPVRPDEESALRHLAGHDDVLADQLDRAADPALIRRAALAAVARLLHRHGPGDHRIWPAHPPAPPSAAGAPAVSSASEAPAVLPAPGTPNAGFDQAPGRPAVLPASGVPGTSLPGTSLPGTSSASAVPGPGRRSSVPAPVRVHRIRELGYRVSFTAGVLAPDNPVLSGYLPAGARVLAVVDDYSPAVTAAVRDALDRRYRQGRLAGCTVLPVRSSPRGKTFDAAGRLLRRVRRLGLGPGDRILAVGGGTVLDLVGYVAACHPGGTPYLRVPTTLVGLVDAGVGLKVGVDLDGRKNLLGAYHPPLACLCDAGFLATLPDAEFRCGLAEIVKIALVRDAHLYRLVEEHHAVLRDPGAAPVLDEVLRRAVAAMLVELEENPWERRLRRLADFGHEFGHVLEERSGYRLRHGEAVAIGMALSCRLGVAAGRLPESVADRTETLLRRIGLPTYDDCCDAAELWRALRSHVLPHKGGELHLAVPVGIGVGGFVDSIDEIGPADLHRAWSALRRRSGTPTPTPTPAPTPAPTPTPTPAPAPAGGAGEPAWAWSGR</sequence>
<protein>
    <recommendedName>
        <fullName evidence="8">3-dehydroquinate synthase</fullName>
    </recommendedName>
</protein>
<dbReference type="PANTHER" id="PTHR43622:SF3">
    <property type="entry name" value="2-EPI-5-EPI-VALIOLONE SYNTHASE"/>
    <property type="match status" value="1"/>
</dbReference>
<dbReference type="InterPro" id="IPR056179">
    <property type="entry name" value="DHQS_C"/>
</dbReference>
<keyword evidence="2" id="KW-0520">NAD</keyword>
<name>A0ABQ4EXL8_9ACTN</name>
<dbReference type="Gene3D" id="1.20.1090.10">
    <property type="entry name" value="Dehydroquinate synthase-like - alpha domain"/>
    <property type="match status" value="1"/>
</dbReference>
<dbReference type="InterPro" id="IPR030960">
    <property type="entry name" value="DHQS/DOIS_N"/>
</dbReference>
<dbReference type="Pfam" id="PF01761">
    <property type="entry name" value="DHQ_synthase"/>
    <property type="match status" value="1"/>
</dbReference>
<evidence type="ECO:0000256" key="3">
    <source>
        <dbReference type="SAM" id="MobiDB-lite"/>
    </source>
</evidence>
<feature type="region of interest" description="Disordered" evidence="3">
    <location>
        <begin position="707"/>
        <end position="748"/>
    </location>
</feature>
<comment type="caution">
    <text evidence="6">The sequence shown here is derived from an EMBL/GenBank/DDBJ whole genome shotgun (WGS) entry which is preliminary data.</text>
</comment>
<dbReference type="Proteomes" id="UP000621500">
    <property type="component" value="Unassembled WGS sequence"/>
</dbReference>
<gene>
    <name evidence="6" type="ORF">Pma05_59830</name>
</gene>
<keyword evidence="7" id="KW-1185">Reference proteome</keyword>
<evidence type="ECO:0008006" key="8">
    <source>
        <dbReference type="Google" id="ProtNLM"/>
    </source>
</evidence>
<evidence type="ECO:0000313" key="7">
    <source>
        <dbReference type="Proteomes" id="UP000621500"/>
    </source>
</evidence>
<dbReference type="EMBL" id="BONX01000044">
    <property type="protein sequence ID" value="GIG99410.1"/>
    <property type="molecule type" value="Genomic_DNA"/>
</dbReference>
<feature type="compositionally biased region" description="Low complexity" evidence="3">
    <location>
        <begin position="266"/>
        <end position="285"/>
    </location>
</feature>
<feature type="region of interest" description="Disordered" evidence="3">
    <location>
        <begin position="1"/>
        <end position="28"/>
    </location>
</feature>
<feature type="compositionally biased region" description="Polar residues" evidence="3">
    <location>
        <begin position="313"/>
        <end position="325"/>
    </location>
</feature>
<evidence type="ECO:0000256" key="2">
    <source>
        <dbReference type="ARBA" id="ARBA00023027"/>
    </source>
</evidence>
<dbReference type="Pfam" id="PF24621">
    <property type="entry name" value="DHQS_C"/>
    <property type="match status" value="1"/>
</dbReference>
<organism evidence="6 7">
    <name type="scientific">Plantactinospora mayteni</name>
    <dbReference type="NCBI Taxonomy" id="566021"/>
    <lineage>
        <taxon>Bacteria</taxon>
        <taxon>Bacillati</taxon>
        <taxon>Actinomycetota</taxon>
        <taxon>Actinomycetes</taxon>
        <taxon>Micromonosporales</taxon>
        <taxon>Micromonosporaceae</taxon>
        <taxon>Plantactinospora</taxon>
    </lineage>
</organism>
<dbReference type="PANTHER" id="PTHR43622">
    <property type="entry name" value="3-DEHYDROQUINATE SYNTHASE"/>
    <property type="match status" value="1"/>
</dbReference>
<feature type="region of interest" description="Disordered" evidence="3">
    <location>
        <begin position="259"/>
        <end position="337"/>
    </location>
</feature>
<dbReference type="Gene3D" id="3.40.50.1970">
    <property type="match status" value="1"/>
</dbReference>
<comment type="cofactor">
    <cofactor evidence="1">
        <name>NAD(+)</name>
        <dbReference type="ChEBI" id="CHEBI:57540"/>
    </cofactor>
</comment>
<evidence type="ECO:0000313" key="6">
    <source>
        <dbReference type="EMBL" id="GIG99410.1"/>
    </source>
</evidence>